<dbReference type="RefSeq" id="WP_062248187.1">
    <property type="nucleotide sequence ID" value="NZ_LHZA01000114.1"/>
</dbReference>
<dbReference type="EMBL" id="LHZA01000114">
    <property type="protein sequence ID" value="KXU98179.1"/>
    <property type="molecule type" value="Genomic_DNA"/>
</dbReference>
<keyword evidence="1" id="KW-0560">Oxidoreductase</keyword>
<dbReference type="InterPro" id="IPR036291">
    <property type="entry name" value="NAD(P)-bd_dom_sf"/>
</dbReference>
<organism evidence="4 5">
    <name type="scientific">Acetobacter cerevisiae</name>
    <dbReference type="NCBI Taxonomy" id="178900"/>
    <lineage>
        <taxon>Bacteria</taxon>
        <taxon>Pseudomonadati</taxon>
        <taxon>Pseudomonadota</taxon>
        <taxon>Alphaproteobacteria</taxon>
        <taxon>Acetobacterales</taxon>
        <taxon>Acetobacteraceae</taxon>
        <taxon>Acetobacter</taxon>
    </lineage>
</organism>
<dbReference type="GO" id="GO:0051287">
    <property type="term" value="F:NAD binding"/>
    <property type="evidence" value="ECO:0007669"/>
    <property type="project" value="InterPro"/>
</dbReference>
<comment type="caution">
    <text evidence="4">The sequence shown here is derived from an EMBL/GenBank/DDBJ whole genome shotgun (WGS) entry which is preliminary data.</text>
</comment>
<protein>
    <recommendedName>
        <fullName evidence="3">D-isomer specific 2-hydroxyacid dehydrogenase NAD-binding domain-containing protein</fullName>
    </recommendedName>
</protein>
<evidence type="ECO:0000313" key="5">
    <source>
        <dbReference type="Proteomes" id="UP000075473"/>
    </source>
</evidence>
<evidence type="ECO:0000256" key="2">
    <source>
        <dbReference type="ARBA" id="ARBA00023027"/>
    </source>
</evidence>
<dbReference type="GO" id="GO:0016491">
    <property type="term" value="F:oxidoreductase activity"/>
    <property type="evidence" value="ECO:0007669"/>
    <property type="project" value="UniProtKB-KW"/>
</dbReference>
<accession>A0A149QLM3</accession>
<proteinExistence type="predicted"/>
<keyword evidence="2" id="KW-0520">NAD</keyword>
<gene>
    <name evidence="4" type="ORF">AD928_03120</name>
</gene>
<dbReference type="PANTHER" id="PTHR43333">
    <property type="entry name" value="2-HACID_DH_C DOMAIN-CONTAINING PROTEIN"/>
    <property type="match status" value="1"/>
</dbReference>
<evidence type="ECO:0000313" key="4">
    <source>
        <dbReference type="EMBL" id="KXU98179.1"/>
    </source>
</evidence>
<dbReference type="Gene3D" id="3.40.50.720">
    <property type="entry name" value="NAD(P)-binding Rossmann-like Domain"/>
    <property type="match status" value="2"/>
</dbReference>
<dbReference type="Proteomes" id="UP000075473">
    <property type="component" value="Unassembled WGS sequence"/>
</dbReference>
<name>A0A149QLM3_9PROT</name>
<reference evidence="4 5" key="1">
    <citation type="submission" date="2015-06" db="EMBL/GenBank/DDBJ databases">
        <title>Improved classification and identification of acetic acid bacteria using matrix-assisted laser desorption/ionization time-of-flight mass spectrometry; Gluconobacter nephelii and Gluconobacter uchimurae are later heterotypic synonyms of Gluconobacter japonicus and Gluconobacter oxydans, respectively.</title>
        <authorList>
            <person name="Li L."/>
            <person name="Cleenwerck I."/>
            <person name="De Vuyst L."/>
            <person name="Vandamme P."/>
        </authorList>
    </citation>
    <scope>NUCLEOTIDE SEQUENCE [LARGE SCALE GENOMIC DNA]</scope>
    <source>
        <strain evidence="4 5">LMG 1625</strain>
    </source>
</reference>
<sequence>MVCLVIKQGGPAALPEWKALFARLMPRLAVRDWDDPTVDPAHVDYALVWKPEPGRLAKMVNLKAILSAAVGVDHITCDPTWPKNVPLIRMGGEEPVLQMEDYVLWAVFSILRDAATWRVGQQDKVWTRQTGPARTSAEMKVGVMGLGSLGAPVAMRLARAGFQVSGWARHAKTLEGVTCYAGTKGLSGFLHACDTLVCLLPETPETTGMVTYDVLAQLRKPAGLINVGRGPLVVEADLLRALNDGTLHTAVLDVFDKEPLPASSPLWTHPRVIITPHAAADSSRPARAAYVASVMETLEQGKDVPLRYDPAKGY</sequence>
<dbReference type="SUPFAM" id="SSF52283">
    <property type="entry name" value="Formate/glycerate dehydrogenase catalytic domain-like"/>
    <property type="match status" value="1"/>
</dbReference>
<dbReference type="InterPro" id="IPR006140">
    <property type="entry name" value="D-isomer_DH_NAD-bd"/>
</dbReference>
<dbReference type="AlphaFoldDB" id="A0A149QLM3"/>
<dbReference type="PANTHER" id="PTHR43333:SF1">
    <property type="entry name" value="D-ISOMER SPECIFIC 2-HYDROXYACID DEHYDROGENASE NAD-BINDING DOMAIN-CONTAINING PROTEIN"/>
    <property type="match status" value="1"/>
</dbReference>
<feature type="domain" description="D-isomer specific 2-hydroxyacid dehydrogenase NAD-binding" evidence="3">
    <location>
        <begin position="105"/>
        <end position="279"/>
    </location>
</feature>
<dbReference type="Pfam" id="PF02826">
    <property type="entry name" value="2-Hacid_dh_C"/>
    <property type="match status" value="1"/>
</dbReference>
<dbReference type="CDD" id="cd12164">
    <property type="entry name" value="GDH_like_2"/>
    <property type="match status" value="1"/>
</dbReference>
<evidence type="ECO:0000256" key="1">
    <source>
        <dbReference type="ARBA" id="ARBA00023002"/>
    </source>
</evidence>
<evidence type="ECO:0000259" key="3">
    <source>
        <dbReference type="Pfam" id="PF02826"/>
    </source>
</evidence>
<dbReference type="SUPFAM" id="SSF51735">
    <property type="entry name" value="NAD(P)-binding Rossmann-fold domains"/>
    <property type="match status" value="1"/>
</dbReference>
<dbReference type="PATRIC" id="fig|178900.5.peg.2030"/>